<evidence type="ECO:0000313" key="2">
    <source>
        <dbReference type="Proteomes" id="UP000452235"/>
    </source>
</evidence>
<proteinExistence type="predicted"/>
<sequence length="151" mass="16319">MPSLPTPLRVVLCGRTPSIGKTVATHLLPEYEVIHFIQTIETAKADIPRLLSGQSPQIPTPNITTTATHDYSQPPRAVIFGRGYEPYEVEDVRRACAGRSAQPVAWVLGDPAQAPPGWPGPGYAAQVAEKVKGVLDGWRAGGGRTEEVFMY</sequence>
<name>A0A5M3YQA8_ASPTE</name>
<evidence type="ECO:0000313" key="1">
    <source>
        <dbReference type="EMBL" id="GFF15587.1"/>
    </source>
</evidence>
<accession>A0A5M3YQA8</accession>
<dbReference type="Proteomes" id="UP000452235">
    <property type="component" value="Unassembled WGS sequence"/>
</dbReference>
<gene>
    <name evidence="1" type="ORF">ATEIFO6365_0004070600</name>
</gene>
<protein>
    <submittedName>
        <fullName evidence="1">Uncharacterized protein</fullName>
    </submittedName>
</protein>
<reference evidence="1 2" key="1">
    <citation type="submission" date="2020-01" db="EMBL/GenBank/DDBJ databases">
        <title>Aspergillus terreus IFO 6365 whole genome shotgun sequence.</title>
        <authorList>
            <person name="Kanamasa S."/>
            <person name="Takahashi H."/>
        </authorList>
    </citation>
    <scope>NUCLEOTIDE SEQUENCE [LARGE SCALE GENOMIC DNA]</scope>
    <source>
        <strain evidence="1 2">IFO 6365</strain>
    </source>
</reference>
<dbReference type="EMBL" id="BLJY01000004">
    <property type="protein sequence ID" value="GFF15587.1"/>
    <property type="molecule type" value="Genomic_DNA"/>
</dbReference>
<organism evidence="1 2">
    <name type="scientific">Aspergillus terreus</name>
    <dbReference type="NCBI Taxonomy" id="33178"/>
    <lineage>
        <taxon>Eukaryota</taxon>
        <taxon>Fungi</taxon>
        <taxon>Dikarya</taxon>
        <taxon>Ascomycota</taxon>
        <taxon>Pezizomycotina</taxon>
        <taxon>Eurotiomycetes</taxon>
        <taxon>Eurotiomycetidae</taxon>
        <taxon>Eurotiales</taxon>
        <taxon>Aspergillaceae</taxon>
        <taxon>Aspergillus</taxon>
        <taxon>Aspergillus subgen. Circumdati</taxon>
    </lineage>
</organism>
<keyword evidence="2" id="KW-1185">Reference proteome</keyword>
<dbReference type="OrthoDB" id="3649348at2759"/>
<comment type="caution">
    <text evidence="1">The sequence shown here is derived from an EMBL/GenBank/DDBJ whole genome shotgun (WGS) entry which is preliminary data.</text>
</comment>
<dbReference type="AlphaFoldDB" id="A0A5M3YQA8"/>